<comment type="similarity">
    <text evidence="2">Belongs to the TsaE family.</text>
</comment>
<dbReference type="GO" id="GO:0005737">
    <property type="term" value="C:cytoplasm"/>
    <property type="evidence" value="ECO:0007669"/>
    <property type="project" value="UniProtKB-SubCell"/>
</dbReference>
<dbReference type="OrthoDB" id="9815896at2"/>
<evidence type="ECO:0000256" key="6">
    <source>
        <dbReference type="ARBA" id="ARBA00022723"/>
    </source>
</evidence>
<evidence type="ECO:0000256" key="9">
    <source>
        <dbReference type="ARBA" id="ARBA00022842"/>
    </source>
</evidence>
<dbReference type="GO" id="GO:0046872">
    <property type="term" value="F:metal ion binding"/>
    <property type="evidence" value="ECO:0007669"/>
    <property type="project" value="UniProtKB-KW"/>
</dbReference>
<dbReference type="RefSeq" id="WP_119015706.1">
    <property type="nucleotide sequence ID" value="NZ_QXEV01000003.1"/>
</dbReference>
<dbReference type="GO" id="GO:0005524">
    <property type="term" value="F:ATP binding"/>
    <property type="evidence" value="ECO:0007669"/>
    <property type="project" value="UniProtKB-KW"/>
</dbReference>
<evidence type="ECO:0000256" key="10">
    <source>
        <dbReference type="ARBA" id="ARBA00032441"/>
    </source>
</evidence>
<dbReference type="GO" id="GO:0002949">
    <property type="term" value="P:tRNA threonylcarbamoyladenosine modification"/>
    <property type="evidence" value="ECO:0007669"/>
    <property type="project" value="InterPro"/>
</dbReference>
<evidence type="ECO:0000256" key="1">
    <source>
        <dbReference type="ARBA" id="ARBA00004496"/>
    </source>
</evidence>
<keyword evidence="4" id="KW-0963">Cytoplasm</keyword>
<dbReference type="AlphaFoldDB" id="A0A397S0L5"/>
<accession>A0A397S0L5</accession>
<evidence type="ECO:0000256" key="7">
    <source>
        <dbReference type="ARBA" id="ARBA00022741"/>
    </source>
</evidence>
<evidence type="ECO:0000256" key="8">
    <source>
        <dbReference type="ARBA" id="ARBA00022840"/>
    </source>
</evidence>
<evidence type="ECO:0000256" key="3">
    <source>
        <dbReference type="ARBA" id="ARBA00019010"/>
    </source>
</evidence>
<dbReference type="PANTHER" id="PTHR33540">
    <property type="entry name" value="TRNA THREONYLCARBAMOYLADENOSINE BIOSYNTHESIS PROTEIN TSAE"/>
    <property type="match status" value="1"/>
</dbReference>
<evidence type="ECO:0000256" key="5">
    <source>
        <dbReference type="ARBA" id="ARBA00022694"/>
    </source>
</evidence>
<dbReference type="Gene3D" id="3.40.50.300">
    <property type="entry name" value="P-loop containing nucleotide triphosphate hydrolases"/>
    <property type="match status" value="1"/>
</dbReference>
<dbReference type="Pfam" id="PF02367">
    <property type="entry name" value="TsaE"/>
    <property type="match status" value="1"/>
</dbReference>
<keyword evidence="5" id="KW-0819">tRNA processing</keyword>
<evidence type="ECO:0000313" key="12">
    <source>
        <dbReference type="Proteomes" id="UP000266506"/>
    </source>
</evidence>
<dbReference type="SUPFAM" id="SSF52540">
    <property type="entry name" value="P-loop containing nucleoside triphosphate hydrolases"/>
    <property type="match status" value="1"/>
</dbReference>
<dbReference type="Proteomes" id="UP000266506">
    <property type="component" value="Unassembled WGS sequence"/>
</dbReference>
<dbReference type="InterPro" id="IPR003442">
    <property type="entry name" value="T6A_TsaE"/>
</dbReference>
<sequence length="147" mass="16178">MKSFKTNSALETIEIGKKIGALLNSGDVCLLVGDLSAGKTTITKGIGMALGVKKVINSPTFTIVKGYKGDKCPLYHLDLYRLDGVNNDFDLEEYMEGDGVCVIEWPFQVSEILPKEYLKINLTRTGEESRTIEVLGIGRYKALEEAL</sequence>
<gene>
    <name evidence="11" type="ORF">EI71_00541</name>
</gene>
<keyword evidence="9" id="KW-0460">Magnesium</keyword>
<dbReference type="PANTHER" id="PTHR33540:SF2">
    <property type="entry name" value="TRNA THREONYLCARBAMOYLADENOSINE BIOSYNTHESIS PROTEIN TSAE"/>
    <property type="match status" value="1"/>
</dbReference>
<dbReference type="FunCoup" id="A0A397S0L5">
    <property type="interactions" value="308"/>
</dbReference>
<dbReference type="InterPro" id="IPR027417">
    <property type="entry name" value="P-loop_NTPase"/>
</dbReference>
<organism evidence="11 12">
    <name type="scientific">Anaeroplasma bactoclasticum</name>
    <dbReference type="NCBI Taxonomy" id="2088"/>
    <lineage>
        <taxon>Bacteria</taxon>
        <taxon>Bacillati</taxon>
        <taxon>Mycoplasmatota</taxon>
        <taxon>Mollicutes</taxon>
        <taxon>Anaeroplasmatales</taxon>
        <taxon>Anaeroplasmataceae</taxon>
        <taxon>Anaeroplasma</taxon>
    </lineage>
</organism>
<dbReference type="InParanoid" id="A0A397S0L5"/>
<keyword evidence="6" id="KW-0479">Metal-binding</keyword>
<evidence type="ECO:0000313" key="11">
    <source>
        <dbReference type="EMBL" id="RIA78229.1"/>
    </source>
</evidence>
<dbReference type="NCBIfam" id="TIGR00150">
    <property type="entry name" value="T6A_YjeE"/>
    <property type="match status" value="1"/>
</dbReference>
<reference evidence="11 12" key="1">
    <citation type="submission" date="2018-08" db="EMBL/GenBank/DDBJ databases">
        <title>Genomic Encyclopedia of Archaeal and Bacterial Type Strains, Phase II (KMG-II): from individual species to whole genera.</title>
        <authorList>
            <person name="Goeker M."/>
        </authorList>
    </citation>
    <scope>NUCLEOTIDE SEQUENCE [LARGE SCALE GENOMIC DNA]</scope>
    <source>
        <strain evidence="11 12">ATCC 27112</strain>
    </source>
</reference>
<comment type="caution">
    <text evidence="11">The sequence shown here is derived from an EMBL/GenBank/DDBJ whole genome shotgun (WGS) entry which is preliminary data.</text>
</comment>
<protein>
    <recommendedName>
        <fullName evidence="3">tRNA threonylcarbamoyladenosine biosynthesis protein TsaE</fullName>
    </recommendedName>
    <alternativeName>
        <fullName evidence="10">t(6)A37 threonylcarbamoyladenosine biosynthesis protein TsaE</fullName>
    </alternativeName>
</protein>
<keyword evidence="8" id="KW-0067">ATP-binding</keyword>
<name>A0A397S0L5_9MOLU</name>
<evidence type="ECO:0000256" key="2">
    <source>
        <dbReference type="ARBA" id="ARBA00007599"/>
    </source>
</evidence>
<comment type="subcellular location">
    <subcellularLocation>
        <location evidence="1">Cytoplasm</location>
    </subcellularLocation>
</comment>
<proteinExistence type="inferred from homology"/>
<dbReference type="EMBL" id="QXEV01000003">
    <property type="protein sequence ID" value="RIA78229.1"/>
    <property type="molecule type" value="Genomic_DNA"/>
</dbReference>
<evidence type="ECO:0000256" key="4">
    <source>
        <dbReference type="ARBA" id="ARBA00022490"/>
    </source>
</evidence>
<keyword evidence="12" id="KW-1185">Reference proteome</keyword>
<keyword evidence="7" id="KW-0547">Nucleotide-binding</keyword>